<dbReference type="PROSITE" id="PS50893">
    <property type="entry name" value="ABC_TRANSPORTER_2"/>
    <property type="match status" value="1"/>
</dbReference>
<dbReference type="PANTHER" id="PTHR48041:SF139">
    <property type="entry name" value="PROTEIN SCARLET"/>
    <property type="match status" value="1"/>
</dbReference>
<evidence type="ECO:0000256" key="4">
    <source>
        <dbReference type="ARBA" id="ARBA00022741"/>
    </source>
</evidence>
<organism evidence="11 12">
    <name type="scientific">Streptomyces polygonati</name>
    <dbReference type="NCBI Taxonomy" id="1617087"/>
    <lineage>
        <taxon>Bacteria</taxon>
        <taxon>Bacillati</taxon>
        <taxon>Actinomycetota</taxon>
        <taxon>Actinomycetes</taxon>
        <taxon>Kitasatosporales</taxon>
        <taxon>Streptomycetaceae</taxon>
        <taxon>Streptomyces</taxon>
    </lineage>
</organism>
<feature type="transmembrane region" description="Helical" evidence="9">
    <location>
        <begin position="434"/>
        <end position="458"/>
    </location>
</feature>
<evidence type="ECO:0000313" key="11">
    <source>
        <dbReference type="EMBL" id="MFC4030471.1"/>
    </source>
</evidence>
<comment type="subcellular location">
    <subcellularLocation>
        <location evidence="1">Membrane</location>
        <topology evidence="1">Multi-pass membrane protein</topology>
    </subcellularLocation>
</comment>
<dbReference type="InterPro" id="IPR003439">
    <property type="entry name" value="ABC_transporter-like_ATP-bd"/>
</dbReference>
<dbReference type="GO" id="GO:0005524">
    <property type="term" value="F:ATP binding"/>
    <property type="evidence" value="ECO:0007669"/>
    <property type="project" value="UniProtKB-KW"/>
</dbReference>
<accession>A0ABV8HG55</accession>
<dbReference type="InterPro" id="IPR027417">
    <property type="entry name" value="P-loop_NTPase"/>
</dbReference>
<feature type="transmembrane region" description="Helical" evidence="9">
    <location>
        <begin position="470"/>
        <end position="489"/>
    </location>
</feature>
<dbReference type="Pfam" id="PF00005">
    <property type="entry name" value="ABC_tran"/>
    <property type="match status" value="1"/>
</dbReference>
<evidence type="ECO:0000256" key="6">
    <source>
        <dbReference type="ARBA" id="ARBA00022989"/>
    </source>
</evidence>
<keyword evidence="3 9" id="KW-0812">Transmembrane</keyword>
<evidence type="ECO:0000256" key="3">
    <source>
        <dbReference type="ARBA" id="ARBA00022692"/>
    </source>
</evidence>
<evidence type="ECO:0000256" key="9">
    <source>
        <dbReference type="SAM" id="Phobius"/>
    </source>
</evidence>
<reference evidence="12" key="1">
    <citation type="journal article" date="2019" name="Int. J. Syst. Evol. Microbiol.">
        <title>The Global Catalogue of Microorganisms (GCM) 10K type strain sequencing project: providing services to taxonomists for standard genome sequencing and annotation.</title>
        <authorList>
            <consortium name="The Broad Institute Genomics Platform"/>
            <consortium name="The Broad Institute Genome Sequencing Center for Infectious Disease"/>
            <person name="Wu L."/>
            <person name="Ma J."/>
        </authorList>
    </citation>
    <scope>NUCLEOTIDE SEQUENCE [LARGE SCALE GENOMIC DNA]</scope>
    <source>
        <strain evidence="12">CGMCC 4.7237</strain>
    </source>
</reference>
<dbReference type="InterPro" id="IPR050352">
    <property type="entry name" value="ABCG_transporters"/>
</dbReference>
<keyword evidence="5 11" id="KW-0067">ATP-binding</keyword>
<keyword evidence="2" id="KW-0813">Transport</keyword>
<feature type="region of interest" description="Disordered" evidence="8">
    <location>
        <begin position="261"/>
        <end position="284"/>
    </location>
</feature>
<name>A0ABV8HG55_9ACTN</name>
<feature type="transmembrane region" description="Helical" evidence="9">
    <location>
        <begin position="322"/>
        <end position="340"/>
    </location>
</feature>
<keyword evidence="12" id="KW-1185">Reference proteome</keyword>
<dbReference type="InterPro" id="IPR013525">
    <property type="entry name" value="ABC2_TM"/>
</dbReference>
<feature type="transmembrane region" description="Helical" evidence="9">
    <location>
        <begin position="549"/>
        <end position="568"/>
    </location>
</feature>
<protein>
    <submittedName>
        <fullName evidence="11">ATP-binding cassette domain-containing protein</fullName>
    </submittedName>
</protein>
<gene>
    <name evidence="11" type="ORF">ACFO3J_03180</name>
</gene>
<evidence type="ECO:0000313" key="12">
    <source>
        <dbReference type="Proteomes" id="UP001595765"/>
    </source>
</evidence>
<dbReference type="Pfam" id="PF01061">
    <property type="entry name" value="ABC2_membrane"/>
    <property type="match status" value="1"/>
</dbReference>
<evidence type="ECO:0000256" key="1">
    <source>
        <dbReference type="ARBA" id="ARBA00004141"/>
    </source>
</evidence>
<feature type="region of interest" description="Disordered" evidence="8">
    <location>
        <begin position="16"/>
        <end position="35"/>
    </location>
</feature>
<feature type="transmembrane region" description="Helical" evidence="9">
    <location>
        <begin position="360"/>
        <end position="381"/>
    </location>
</feature>
<evidence type="ECO:0000256" key="2">
    <source>
        <dbReference type="ARBA" id="ARBA00022448"/>
    </source>
</evidence>
<proteinExistence type="predicted"/>
<dbReference type="SUPFAM" id="SSF52540">
    <property type="entry name" value="P-loop containing nucleoside triphosphate hydrolases"/>
    <property type="match status" value="1"/>
</dbReference>
<dbReference type="PANTHER" id="PTHR48041">
    <property type="entry name" value="ABC TRANSPORTER G FAMILY MEMBER 28"/>
    <property type="match status" value="1"/>
</dbReference>
<dbReference type="InterPro" id="IPR003593">
    <property type="entry name" value="AAA+_ATPase"/>
</dbReference>
<evidence type="ECO:0000256" key="5">
    <source>
        <dbReference type="ARBA" id="ARBA00022840"/>
    </source>
</evidence>
<keyword evidence="6 9" id="KW-1133">Transmembrane helix</keyword>
<dbReference type="RefSeq" id="WP_386425894.1">
    <property type="nucleotide sequence ID" value="NZ_JBHSBB010000003.1"/>
</dbReference>
<feature type="domain" description="ABC transporter" evidence="10">
    <location>
        <begin position="8"/>
        <end position="253"/>
    </location>
</feature>
<keyword evidence="4" id="KW-0547">Nucleotide-binding</keyword>
<dbReference type="Proteomes" id="UP001595765">
    <property type="component" value="Unassembled WGS sequence"/>
</dbReference>
<dbReference type="EMBL" id="JBHSBB010000003">
    <property type="protein sequence ID" value="MFC4030471.1"/>
    <property type="molecule type" value="Genomic_DNA"/>
</dbReference>
<comment type="caution">
    <text evidence="11">The sequence shown here is derived from an EMBL/GenBank/DDBJ whole genome shotgun (WGS) entry which is preliminary data.</text>
</comment>
<feature type="transmembrane region" description="Helical" evidence="9">
    <location>
        <begin position="401"/>
        <end position="422"/>
    </location>
</feature>
<sequence>MSGDGLRIEVEEVGRRVGAGRRRRPGADGGSGGAGRETLGAVTLAVAPGELLAVAGGSGSGKTTLLEIMAGIRAPSSGRVRHDGAEPSTVRAALGYLPHGNVMHEDLPLARALGYAARLRMPARTDAVRLAAAVDDALAAVGLSARAVQPVRTLSEGERRRASIAVELLTRPRVLLLDEPTTGLDPATGAELISMLRDLAREGVTVVLTTHAPADLTRCDRVLFLSPAGRPAYLGSPDGLTAAFGVPTLEDVYGAVARGEQRRVTGPGTESARPADPLPGPGHEVLHARDYRPPAGGAPLGPVGQWWLLTRRSTEVLLRNRLSAAVVAGSPLVIVAMFALLFRPGAFDPAAPSPGSTAMILFWIAFGGFFFGLTYGLLQIVGELPVVRRERLTVLRLGPYLLSKAALLMPVLAAADALLLAVLRGLDRLPAAGWGTYGSLFTTVLLASAAALALGLLASAAVSEPGQATLMLPLLCFPQVLFSGAFVPVPQMAWAGRLLSAAMTNRWAFEALGGGIGLPRLWARGASPLGPPLLASYGDSFGRTVGVDWLLLAGFTALFLAGAWTVLARKCPSVGAVSRRARQAGREAAPAVSRPAEG</sequence>
<keyword evidence="7 9" id="KW-0472">Membrane</keyword>
<dbReference type="Gene3D" id="3.40.50.300">
    <property type="entry name" value="P-loop containing nucleotide triphosphate hydrolases"/>
    <property type="match status" value="1"/>
</dbReference>
<dbReference type="SMART" id="SM00382">
    <property type="entry name" value="AAA"/>
    <property type="match status" value="1"/>
</dbReference>
<evidence type="ECO:0000256" key="8">
    <source>
        <dbReference type="SAM" id="MobiDB-lite"/>
    </source>
</evidence>
<evidence type="ECO:0000256" key="7">
    <source>
        <dbReference type="ARBA" id="ARBA00023136"/>
    </source>
</evidence>
<evidence type="ECO:0000259" key="10">
    <source>
        <dbReference type="PROSITE" id="PS50893"/>
    </source>
</evidence>